<feature type="compositionally biased region" description="Low complexity" evidence="1">
    <location>
        <begin position="30"/>
        <end position="43"/>
    </location>
</feature>
<feature type="compositionally biased region" description="Polar residues" evidence="1">
    <location>
        <begin position="150"/>
        <end position="161"/>
    </location>
</feature>
<feature type="compositionally biased region" description="Polar residues" evidence="1">
    <location>
        <begin position="175"/>
        <end position="189"/>
    </location>
</feature>
<feature type="region of interest" description="Disordered" evidence="1">
    <location>
        <begin position="1"/>
        <end position="210"/>
    </location>
</feature>
<dbReference type="EMBL" id="JAIWQS010000012">
    <property type="protein sequence ID" value="KAJ8748624.1"/>
    <property type="molecule type" value="Genomic_DNA"/>
</dbReference>
<organism evidence="2 3">
    <name type="scientific">Erythroxylum novogranatense</name>
    <dbReference type="NCBI Taxonomy" id="1862640"/>
    <lineage>
        <taxon>Eukaryota</taxon>
        <taxon>Viridiplantae</taxon>
        <taxon>Streptophyta</taxon>
        <taxon>Embryophyta</taxon>
        <taxon>Tracheophyta</taxon>
        <taxon>Spermatophyta</taxon>
        <taxon>Magnoliopsida</taxon>
        <taxon>eudicotyledons</taxon>
        <taxon>Gunneridae</taxon>
        <taxon>Pentapetalae</taxon>
        <taxon>rosids</taxon>
        <taxon>fabids</taxon>
        <taxon>Malpighiales</taxon>
        <taxon>Erythroxylaceae</taxon>
        <taxon>Erythroxylum</taxon>
    </lineage>
</organism>
<gene>
    <name evidence="2" type="ORF">K2173_007614</name>
</gene>
<protein>
    <submittedName>
        <fullName evidence="2">Uncharacterized protein</fullName>
    </submittedName>
</protein>
<sequence>MHGKQPADASAGEAAPPPPTNGYGPWTLVQPRAQRLSQARQAQMGRQQVPSAKAGSRFTPLSLPDSVGDGTSGQEKGTTPSGPFGDELRPQLAKSNSLRTLSPQAHWQRQSFSDCSPLSHGHDLRSPISSGPRAGGGRLSSTNGRDRALDSQTGLEPNTSHHSNDPPDIVVDSVATDSPSALASEQSVEPPQPGDDHSEAHVGGTPSTPV</sequence>
<name>A0AAV8S958_9ROSI</name>
<evidence type="ECO:0000256" key="1">
    <source>
        <dbReference type="SAM" id="MobiDB-lite"/>
    </source>
</evidence>
<reference evidence="2 3" key="1">
    <citation type="submission" date="2021-09" db="EMBL/GenBank/DDBJ databases">
        <title>Genomic insights and catalytic innovation underlie evolution of tropane alkaloids biosynthesis.</title>
        <authorList>
            <person name="Wang Y.-J."/>
            <person name="Tian T."/>
            <person name="Huang J.-P."/>
            <person name="Huang S.-X."/>
        </authorList>
    </citation>
    <scope>NUCLEOTIDE SEQUENCE [LARGE SCALE GENOMIC DNA]</scope>
    <source>
        <strain evidence="2">KIB-2018</strain>
        <tissue evidence="2">Leaf</tissue>
    </source>
</reference>
<proteinExistence type="predicted"/>
<evidence type="ECO:0000313" key="2">
    <source>
        <dbReference type="EMBL" id="KAJ8748624.1"/>
    </source>
</evidence>
<comment type="caution">
    <text evidence="2">The sequence shown here is derived from an EMBL/GenBank/DDBJ whole genome shotgun (WGS) entry which is preliminary data.</text>
</comment>
<dbReference type="AlphaFoldDB" id="A0AAV8S958"/>
<dbReference type="Proteomes" id="UP001159364">
    <property type="component" value="Linkage Group LG12"/>
</dbReference>
<feature type="compositionally biased region" description="Polar residues" evidence="1">
    <location>
        <begin position="93"/>
        <end position="116"/>
    </location>
</feature>
<accession>A0AAV8S958</accession>
<evidence type="ECO:0000313" key="3">
    <source>
        <dbReference type="Proteomes" id="UP001159364"/>
    </source>
</evidence>
<keyword evidence="3" id="KW-1185">Reference proteome</keyword>
<feature type="compositionally biased region" description="Polar residues" evidence="1">
    <location>
        <begin position="72"/>
        <end position="81"/>
    </location>
</feature>